<organism evidence="2 3">
    <name type="scientific">Streptomyces monticola</name>
    <dbReference type="NCBI Taxonomy" id="2666263"/>
    <lineage>
        <taxon>Bacteria</taxon>
        <taxon>Bacillati</taxon>
        <taxon>Actinomycetota</taxon>
        <taxon>Actinomycetes</taxon>
        <taxon>Kitasatosporales</taxon>
        <taxon>Streptomycetaceae</taxon>
        <taxon>Streptomyces</taxon>
    </lineage>
</organism>
<feature type="region of interest" description="Disordered" evidence="1">
    <location>
        <begin position="24"/>
        <end position="54"/>
    </location>
</feature>
<protein>
    <submittedName>
        <fullName evidence="2">Uncharacterized protein</fullName>
    </submittedName>
</protein>
<proteinExistence type="predicted"/>
<sequence>MSAPERETKPQALSMSELLASCAAASAVSTPPRFPERCPESTAAQETDRQPDAA</sequence>
<gene>
    <name evidence="2" type="ORF">ACFQVC_24990</name>
</gene>
<reference evidence="3" key="1">
    <citation type="journal article" date="2019" name="Int. J. Syst. Evol. Microbiol.">
        <title>The Global Catalogue of Microorganisms (GCM) 10K type strain sequencing project: providing services to taxonomists for standard genome sequencing and annotation.</title>
        <authorList>
            <consortium name="The Broad Institute Genomics Platform"/>
            <consortium name="The Broad Institute Genome Sequencing Center for Infectious Disease"/>
            <person name="Wu L."/>
            <person name="Ma J."/>
        </authorList>
    </citation>
    <scope>NUCLEOTIDE SEQUENCE [LARGE SCALE GENOMIC DNA]</scope>
    <source>
        <strain evidence="3">SYNS20</strain>
    </source>
</reference>
<evidence type="ECO:0000313" key="3">
    <source>
        <dbReference type="Proteomes" id="UP001596523"/>
    </source>
</evidence>
<dbReference type="Proteomes" id="UP001596523">
    <property type="component" value="Unassembled WGS sequence"/>
</dbReference>
<evidence type="ECO:0000256" key="1">
    <source>
        <dbReference type="SAM" id="MobiDB-lite"/>
    </source>
</evidence>
<accession>A0ABW2JP22</accession>
<evidence type="ECO:0000313" key="2">
    <source>
        <dbReference type="EMBL" id="MFC7307472.1"/>
    </source>
</evidence>
<dbReference type="EMBL" id="JBHTCF010000011">
    <property type="protein sequence ID" value="MFC7307472.1"/>
    <property type="molecule type" value="Genomic_DNA"/>
</dbReference>
<name>A0ABW2JP22_9ACTN</name>
<comment type="caution">
    <text evidence="2">The sequence shown here is derived from an EMBL/GenBank/DDBJ whole genome shotgun (WGS) entry which is preliminary data.</text>
</comment>
<keyword evidence="3" id="KW-1185">Reference proteome</keyword>
<dbReference type="RefSeq" id="WP_381834467.1">
    <property type="nucleotide sequence ID" value="NZ_JBHTCF010000011.1"/>
</dbReference>